<evidence type="ECO:0000256" key="1">
    <source>
        <dbReference type="ARBA" id="ARBA00001957"/>
    </source>
</evidence>
<dbReference type="InterPro" id="IPR036736">
    <property type="entry name" value="ACP-like_sf"/>
</dbReference>
<evidence type="ECO:0000256" key="2">
    <source>
        <dbReference type="ARBA" id="ARBA00022450"/>
    </source>
</evidence>
<feature type="region of interest" description="Disordered" evidence="7">
    <location>
        <begin position="890"/>
        <end position="912"/>
    </location>
</feature>
<dbReference type="InterPro" id="IPR016036">
    <property type="entry name" value="Malonyl_transacylase_ACP-bd"/>
</dbReference>
<evidence type="ECO:0000256" key="7">
    <source>
        <dbReference type="SAM" id="MobiDB-lite"/>
    </source>
</evidence>
<dbReference type="InterPro" id="IPR032821">
    <property type="entry name" value="PKS_assoc"/>
</dbReference>
<gene>
    <name evidence="10" type="ORF">GSF22_29170</name>
</gene>
<keyword evidence="2" id="KW-0596">Phosphopantetheine</keyword>
<dbReference type="InterPro" id="IPR014031">
    <property type="entry name" value="Ketoacyl_synth_C"/>
</dbReference>
<dbReference type="CDD" id="cd19535">
    <property type="entry name" value="Cyc_NRPS"/>
    <property type="match status" value="1"/>
</dbReference>
<dbReference type="Gene3D" id="3.40.47.10">
    <property type="match status" value="1"/>
</dbReference>
<evidence type="ECO:0000259" key="9">
    <source>
        <dbReference type="PROSITE" id="PS52004"/>
    </source>
</evidence>
<dbReference type="SMART" id="SM00823">
    <property type="entry name" value="PKS_PP"/>
    <property type="match status" value="1"/>
</dbReference>
<accession>A0ABS3W092</accession>
<comment type="cofactor">
    <cofactor evidence="1">
        <name>pantetheine 4'-phosphate</name>
        <dbReference type="ChEBI" id="CHEBI:47942"/>
    </cofactor>
</comment>
<dbReference type="InterPro" id="IPR001227">
    <property type="entry name" value="Ac_transferase_dom_sf"/>
</dbReference>
<keyword evidence="5" id="KW-0808">Transferase</keyword>
<evidence type="ECO:0000256" key="5">
    <source>
        <dbReference type="ARBA" id="ARBA00022679"/>
    </source>
</evidence>
<dbReference type="Gene3D" id="3.40.366.10">
    <property type="entry name" value="Malonyl-Coenzyme A Acyl Carrier Protein, domain 2"/>
    <property type="match status" value="1"/>
</dbReference>
<dbReference type="PROSITE" id="PS50075">
    <property type="entry name" value="CARRIER"/>
    <property type="match status" value="1"/>
</dbReference>
<evidence type="ECO:0000256" key="3">
    <source>
        <dbReference type="ARBA" id="ARBA00022553"/>
    </source>
</evidence>
<dbReference type="SUPFAM" id="SSF47336">
    <property type="entry name" value="ACP-like"/>
    <property type="match status" value="1"/>
</dbReference>
<sequence length="1550" mass="164928">MVNSPTNNDIEAVAVIGLAGRFPGAPTVDRFWANLRAGVESVVELGRDELLGRGADPDQVGADAYVRNAVLLDGIEQFDAGFFGYSPQDAAILDPQHRLFLECAWHALEDAGCLPGRFDGSIGVFAGASMSGYLLANLLGGRALDASPDSLRLLFANDKDYLATRVSYQLDLRGPAVSVQTACSTSLVAVHLAAQALLSYECDAALAGGVTVRVPHGVGYRYHEGSIFSPDGHCRPFDARANGTTVGSGAGAVVLKRLTDALADGDRIDAVLLGSAINNDGASKVGYTAPSVSGQAEAIAAAQALAGITPDTVGAVEAHGTGTRLGDPIEVAALTKVFGDGSDRSSPVLLGSVKSNIGHLDSAAGIASFIKAVLQLRHGELVPSLNYTEPNPEIDFAHSAFQVPVETTVWKANGHPRRIGVSSFGFGGTNAHAVLEEAPPAPPAGPSRPVQVLTVSARTRAALDEQTDVLAAALAGPAADPVDLAEVARTLQTARREFPHRRVAIVPGDATPAGAAEILAGRDPERVFARKAGAGSLCWLFPGQGSQYPGMGADLYRDQRVYRDVVDECAALLRDDLGTDLRELLQPVDRAGPAAADRLRQTRFTQPALFTVQVALARLLQSWGLRPDAMVGHSIGELTAAHLAGVLDLPDALRLVAARGRLMQEQPPGAMLAVALGERELRERLPHQLSLAAVNGPELCVVSGPHEDVSRFRESLGEVRTTALHTSHAFHSAMMAPAVARVEQVVAGLTLHAPTLRFASNRTGGWITVEQATDPSYWAGQLLDPVRFADGVANVPQGSAFLEVGPGHTLTSLVKGCPQGRDAVTATTLRAADENGDDSTVLATALGRLWLGGVPVDWAAVDEHATRGRARLPGYAFQRRRYWVEPAGAASGPTDLATRTSVPEPSAEDGALGTRPELDAEFVAPETDLQRALAAIWAELLGVAPVGLHDPFLELGGHSLLGVKVVQRIGDELGITIPLREMIAARTVAGLAEVAEGLGAAPGRTSTGPAELPTAVPAPQARYEPFPLSEMQQAQWIGRQSNFQLGNVAAQVYFEVEAEQEVDLDRLQAAWEAVEARHDMLHAVVDGDGRQRVLPDAGPYRIQRLDLRKESQEAAEERLADLREKLSHGMRDPATWPLFDLIAVRLPNGRTRVGASFDLLIADIGSIRIVLRDWGRAYAGAELTPLALSYRDYVLAAGRIRDTDLYQRSLEYWRGRIAELPPAPQLPQVRNPAEITSPRFVARGRLLSHETWARFTRRAAQHGLTPSAALLGAYATVLGTWCREGEFTINATVVNRFPLHEDVDELVGEFASFDLVPVDLRRGTFAEVAAAAQDRSWEDLENRYVNGVEVLRELARARGGTVGAAMPVVFTSTLVQETEGTGESLLGWLGEIVHEGAQTPQVWVDGAVLRVRDGIYLSWIGVDEIFPEDLLGVMLDEYVRLLTDLTDSDERWTAPPPTVLPESHRALVASVNDTGGVVPGGLLHDRLVAQALCSPERPAVFAGGRVLTFGELYRRAVVLAADLRAGGVGSGELVGVSLPKGAAQVVAVVG</sequence>
<dbReference type="SUPFAM" id="SSF56801">
    <property type="entry name" value="Acetyl-CoA synthetase-like"/>
    <property type="match status" value="1"/>
</dbReference>
<reference evidence="10 11" key="1">
    <citation type="submission" date="2019-12" db="EMBL/GenBank/DDBJ databases">
        <title>Whole genome sequencing of endophytic Actinobacterium Micromonospora sp. MPMI6T.</title>
        <authorList>
            <person name="Evv R."/>
            <person name="Podile A.R."/>
        </authorList>
    </citation>
    <scope>NUCLEOTIDE SEQUENCE [LARGE SCALE GENOMIC DNA]</scope>
    <source>
        <strain evidence="10 11">MPMI6</strain>
    </source>
</reference>
<dbReference type="Gene3D" id="3.40.50.980">
    <property type="match status" value="1"/>
</dbReference>
<dbReference type="PROSITE" id="PS00606">
    <property type="entry name" value="KS3_1"/>
    <property type="match status" value="1"/>
</dbReference>
<dbReference type="InterPro" id="IPR016035">
    <property type="entry name" value="Acyl_Trfase/lysoPLipase"/>
</dbReference>
<dbReference type="PROSITE" id="PS52004">
    <property type="entry name" value="KS3_2"/>
    <property type="match status" value="1"/>
</dbReference>
<dbReference type="InterPro" id="IPR014043">
    <property type="entry name" value="Acyl_transferase_dom"/>
</dbReference>
<dbReference type="SUPFAM" id="SSF55048">
    <property type="entry name" value="Probable ACP-binding domain of malonyl-CoA ACP transacylase"/>
    <property type="match status" value="1"/>
</dbReference>
<dbReference type="Gene3D" id="3.30.559.30">
    <property type="entry name" value="Nonribosomal peptide synthetase, condensation domain"/>
    <property type="match status" value="1"/>
</dbReference>
<evidence type="ECO:0000259" key="8">
    <source>
        <dbReference type="PROSITE" id="PS50075"/>
    </source>
</evidence>
<dbReference type="Pfam" id="PF16197">
    <property type="entry name" value="KAsynt_C_assoc"/>
    <property type="match status" value="1"/>
</dbReference>
<dbReference type="Gene3D" id="1.10.1200.10">
    <property type="entry name" value="ACP-like"/>
    <property type="match status" value="1"/>
</dbReference>
<keyword evidence="4" id="KW-0436">Ligase</keyword>
<organism evidence="10 11">
    <name type="scientific">Micromonospora echinofusca</name>
    <dbReference type="NCBI Taxonomy" id="47858"/>
    <lineage>
        <taxon>Bacteria</taxon>
        <taxon>Bacillati</taxon>
        <taxon>Actinomycetota</taxon>
        <taxon>Actinomycetes</taxon>
        <taxon>Micromonosporales</taxon>
        <taxon>Micromonosporaceae</taxon>
        <taxon>Micromonospora</taxon>
    </lineage>
</organism>
<dbReference type="Gene3D" id="3.30.70.3290">
    <property type="match status" value="1"/>
</dbReference>
<feature type="domain" description="Carrier" evidence="8">
    <location>
        <begin position="924"/>
        <end position="999"/>
    </location>
</feature>
<dbReference type="InterPro" id="IPR023213">
    <property type="entry name" value="CAT-like_dom_sf"/>
</dbReference>
<dbReference type="InterPro" id="IPR009081">
    <property type="entry name" value="PP-bd_ACP"/>
</dbReference>
<keyword evidence="11" id="KW-1185">Reference proteome</keyword>
<dbReference type="InterPro" id="IPR006162">
    <property type="entry name" value="Ppantetheine_attach_site"/>
</dbReference>
<dbReference type="CDD" id="cd00833">
    <property type="entry name" value="PKS"/>
    <property type="match status" value="1"/>
</dbReference>
<dbReference type="SUPFAM" id="SSF52151">
    <property type="entry name" value="FabD/lysophospholipase-like"/>
    <property type="match status" value="1"/>
</dbReference>
<protein>
    <submittedName>
        <fullName evidence="10">Acyltransferase domain-containing protein</fullName>
    </submittedName>
</protein>
<dbReference type="RefSeq" id="WP_208817146.1">
    <property type="nucleotide sequence ID" value="NZ_WVUH01000393.1"/>
</dbReference>
<dbReference type="InterPro" id="IPR057737">
    <property type="entry name" value="Condensation_MtbB-like"/>
</dbReference>
<dbReference type="InterPro" id="IPR001242">
    <property type="entry name" value="Condensation_dom"/>
</dbReference>
<comment type="caution">
    <text evidence="10">The sequence shown here is derived from an EMBL/GenBank/DDBJ whole genome shotgun (WGS) entry which is preliminary data.</text>
</comment>
<dbReference type="Pfam" id="PF00668">
    <property type="entry name" value="Condensation"/>
    <property type="match status" value="1"/>
</dbReference>
<evidence type="ECO:0000256" key="4">
    <source>
        <dbReference type="ARBA" id="ARBA00022598"/>
    </source>
</evidence>
<keyword evidence="3" id="KW-0597">Phosphoprotein</keyword>
<evidence type="ECO:0000256" key="6">
    <source>
        <dbReference type="SAM" id="Coils"/>
    </source>
</evidence>
<dbReference type="Proteomes" id="UP000823521">
    <property type="component" value="Unassembled WGS sequence"/>
</dbReference>
<dbReference type="SMART" id="SM00825">
    <property type="entry name" value="PKS_KS"/>
    <property type="match status" value="1"/>
</dbReference>
<dbReference type="GO" id="GO:0016746">
    <property type="term" value="F:acyltransferase activity"/>
    <property type="evidence" value="ECO:0007669"/>
    <property type="project" value="UniProtKB-KW"/>
</dbReference>
<dbReference type="SUPFAM" id="SSF52777">
    <property type="entry name" value="CoA-dependent acyltransferases"/>
    <property type="match status" value="2"/>
</dbReference>
<feature type="coiled-coil region" evidence="6">
    <location>
        <begin position="1105"/>
        <end position="1132"/>
    </location>
</feature>
<dbReference type="PROSITE" id="PS00012">
    <property type="entry name" value="PHOSPHOPANTETHEINE"/>
    <property type="match status" value="1"/>
</dbReference>
<dbReference type="SUPFAM" id="SSF53901">
    <property type="entry name" value="Thiolase-like"/>
    <property type="match status" value="1"/>
</dbReference>
<dbReference type="InterPro" id="IPR020841">
    <property type="entry name" value="PKS_Beta-ketoAc_synthase_dom"/>
</dbReference>
<proteinExistence type="predicted"/>
<dbReference type="Pfam" id="PF00109">
    <property type="entry name" value="ketoacyl-synt"/>
    <property type="match status" value="1"/>
</dbReference>
<dbReference type="PANTHER" id="PTHR43775">
    <property type="entry name" value="FATTY ACID SYNTHASE"/>
    <property type="match status" value="1"/>
</dbReference>
<evidence type="ECO:0000313" key="10">
    <source>
        <dbReference type="EMBL" id="MBO4210033.1"/>
    </source>
</evidence>
<dbReference type="Gene3D" id="3.30.559.10">
    <property type="entry name" value="Chloramphenicol acetyltransferase-like domain"/>
    <property type="match status" value="1"/>
</dbReference>
<dbReference type="Pfam" id="PF00550">
    <property type="entry name" value="PP-binding"/>
    <property type="match status" value="1"/>
</dbReference>
<dbReference type="Pfam" id="PF02801">
    <property type="entry name" value="Ketoacyl-synt_C"/>
    <property type="match status" value="1"/>
</dbReference>
<keyword evidence="6" id="KW-0175">Coiled coil</keyword>
<dbReference type="InterPro" id="IPR050091">
    <property type="entry name" value="PKS_NRPS_Biosynth_Enz"/>
</dbReference>
<name>A0ABS3W092_MICEH</name>
<dbReference type="PANTHER" id="PTHR43775:SF37">
    <property type="entry name" value="SI:DKEY-61P9.11"/>
    <property type="match status" value="1"/>
</dbReference>
<dbReference type="InterPro" id="IPR018201">
    <property type="entry name" value="Ketoacyl_synth_AS"/>
</dbReference>
<evidence type="ECO:0000313" key="11">
    <source>
        <dbReference type="Proteomes" id="UP000823521"/>
    </source>
</evidence>
<feature type="non-terminal residue" evidence="10">
    <location>
        <position position="1550"/>
    </location>
</feature>
<keyword evidence="10" id="KW-0012">Acyltransferase</keyword>
<dbReference type="InterPro" id="IPR016039">
    <property type="entry name" value="Thiolase-like"/>
</dbReference>
<dbReference type="SMART" id="SM00827">
    <property type="entry name" value="PKS_AT"/>
    <property type="match status" value="1"/>
</dbReference>
<feature type="domain" description="Ketosynthase family 3 (KS3)" evidence="9">
    <location>
        <begin position="10"/>
        <end position="437"/>
    </location>
</feature>
<dbReference type="InterPro" id="IPR020806">
    <property type="entry name" value="PKS_PP-bd"/>
</dbReference>
<dbReference type="Pfam" id="PF00698">
    <property type="entry name" value="Acyl_transf_1"/>
    <property type="match status" value="1"/>
</dbReference>
<dbReference type="EMBL" id="WVUH01000393">
    <property type="protein sequence ID" value="MBO4210033.1"/>
    <property type="molecule type" value="Genomic_DNA"/>
</dbReference>
<dbReference type="InterPro" id="IPR014030">
    <property type="entry name" value="Ketoacyl_synth_N"/>
</dbReference>